<keyword evidence="2" id="KW-0808">Transferase</keyword>
<dbReference type="SUPFAM" id="SSF53335">
    <property type="entry name" value="S-adenosyl-L-methionine-dependent methyltransferases"/>
    <property type="match status" value="1"/>
</dbReference>
<protein>
    <submittedName>
        <fullName evidence="2">SAM-dependent methyltransferase</fullName>
    </submittedName>
</protein>
<dbReference type="Proteomes" id="UP000288490">
    <property type="component" value="Unassembled WGS sequence"/>
</dbReference>
<comment type="caution">
    <text evidence="2">The sequence shown here is derived from an EMBL/GenBank/DDBJ whole genome shotgun (WGS) entry which is preliminary data.</text>
</comment>
<dbReference type="GO" id="GO:0032259">
    <property type="term" value="P:methylation"/>
    <property type="evidence" value="ECO:0007669"/>
    <property type="project" value="UniProtKB-KW"/>
</dbReference>
<dbReference type="PANTHER" id="PTHR47739">
    <property type="entry name" value="TRNA1(VAL) (ADENINE(37)-N6)-METHYLTRANSFERASE"/>
    <property type="match status" value="1"/>
</dbReference>
<evidence type="ECO:0000313" key="3">
    <source>
        <dbReference type="Proteomes" id="UP000288490"/>
    </source>
</evidence>
<dbReference type="Gene3D" id="3.40.50.150">
    <property type="entry name" value="Vaccinia Virus protein VP39"/>
    <property type="match status" value="1"/>
</dbReference>
<evidence type="ECO:0000313" key="2">
    <source>
        <dbReference type="EMBL" id="RST94098.1"/>
    </source>
</evidence>
<proteinExistence type="predicted"/>
<accession>A0A429ZK77</accession>
<dbReference type="InterPro" id="IPR007848">
    <property type="entry name" value="Small_mtfrase_dom"/>
</dbReference>
<keyword evidence="2" id="KW-0489">Methyltransferase</keyword>
<reference evidence="2 3" key="1">
    <citation type="submission" date="2017-05" db="EMBL/GenBank/DDBJ databases">
        <title>Vagococcus spp. assemblies.</title>
        <authorList>
            <person name="Gulvik C.A."/>
        </authorList>
    </citation>
    <scope>NUCLEOTIDE SEQUENCE [LARGE SCALE GENOMIC DNA]</scope>
    <source>
        <strain evidence="2 3">SS1994</strain>
    </source>
</reference>
<dbReference type="GO" id="GO:0008168">
    <property type="term" value="F:methyltransferase activity"/>
    <property type="evidence" value="ECO:0007669"/>
    <property type="project" value="UniProtKB-KW"/>
</dbReference>
<gene>
    <name evidence="2" type="ORF">CBF36_06880</name>
</gene>
<dbReference type="OrthoDB" id="9777257at2"/>
<evidence type="ECO:0000259" key="1">
    <source>
        <dbReference type="Pfam" id="PF05175"/>
    </source>
</evidence>
<dbReference type="InterPro" id="IPR050210">
    <property type="entry name" value="tRNA_Adenine-N(6)_MTase"/>
</dbReference>
<dbReference type="PANTHER" id="PTHR47739:SF1">
    <property type="entry name" value="TRNA1(VAL) (ADENINE(37)-N6)-METHYLTRANSFERASE"/>
    <property type="match status" value="1"/>
</dbReference>
<organism evidence="2 3">
    <name type="scientific">Vagococcus bubulae</name>
    <dbReference type="NCBI Taxonomy" id="1977868"/>
    <lineage>
        <taxon>Bacteria</taxon>
        <taxon>Bacillati</taxon>
        <taxon>Bacillota</taxon>
        <taxon>Bacilli</taxon>
        <taxon>Lactobacillales</taxon>
        <taxon>Enterococcaceae</taxon>
        <taxon>Vagococcus</taxon>
    </lineage>
</organism>
<dbReference type="AlphaFoldDB" id="A0A429ZK77"/>
<sequence>MISKDVTLLTTKLFPGERIDQLLSQNIQIIQSSDVFSFSLDAVLLAHFASIPKRGTIVDFCAGNGAIGLFMRPRTQANITGVELQEKLYNMAQRSIELNQFNDSMTMIHADIKDITQFIKPDSVDFITCNPPYFKEAPNSKKNPNPYLAIARHEIHLGIDDVFQQASKLLKMNGKIAMVHRPDRLIDILHSMENNRIAPKRIQFVYPKKDKEANTLLVEGIKDGKTDGLRILPPLYVYGEDNQYLPEIKEMLHGTK</sequence>
<feature type="domain" description="Methyltransferase small" evidence="1">
    <location>
        <begin position="29"/>
        <end position="180"/>
    </location>
</feature>
<dbReference type="CDD" id="cd02440">
    <property type="entry name" value="AdoMet_MTases"/>
    <property type="match status" value="1"/>
</dbReference>
<dbReference type="InterPro" id="IPR029063">
    <property type="entry name" value="SAM-dependent_MTases_sf"/>
</dbReference>
<dbReference type="EMBL" id="NGJT01000010">
    <property type="protein sequence ID" value="RST94098.1"/>
    <property type="molecule type" value="Genomic_DNA"/>
</dbReference>
<keyword evidence="3" id="KW-1185">Reference proteome</keyword>
<dbReference type="Pfam" id="PF05175">
    <property type="entry name" value="MTS"/>
    <property type="match status" value="1"/>
</dbReference>
<name>A0A429ZK77_9ENTE</name>